<comment type="caution">
    <text evidence="1">The sequence shown here is derived from an EMBL/GenBank/DDBJ whole genome shotgun (WGS) entry which is preliminary data.</text>
</comment>
<dbReference type="Proteomes" id="UP000249135">
    <property type="component" value="Unassembled WGS sequence"/>
</dbReference>
<dbReference type="Gene3D" id="2.160.20.80">
    <property type="entry name" value="E3 ubiquitin-protein ligase SopA"/>
    <property type="match status" value="2"/>
</dbReference>
<gene>
    <name evidence="1" type="ORF">DI563_02105</name>
</gene>
<protein>
    <submittedName>
        <fullName evidence="1">Pentapeptide repeat-containing protein</fullName>
    </submittedName>
</protein>
<dbReference type="PANTHER" id="PTHR14136:SF17">
    <property type="entry name" value="BTB_POZ DOMAIN-CONTAINING PROTEIN KCTD9"/>
    <property type="match status" value="1"/>
</dbReference>
<dbReference type="InterPro" id="IPR001646">
    <property type="entry name" value="5peptide_repeat"/>
</dbReference>
<proteinExistence type="predicted"/>
<dbReference type="Pfam" id="PF00805">
    <property type="entry name" value="Pentapeptide"/>
    <property type="match status" value="2"/>
</dbReference>
<dbReference type="PANTHER" id="PTHR14136">
    <property type="entry name" value="BTB_POZ DOMAIN-CONTAINING PROTEIN KCTD9"/>
    <property type="match status" value="1"/>
</dbReference>
<accession>A0A2W5SEE0</accession>
<sequence>MKQQILNRWTNEVLFECDVPDDVESGLAVRYALEKATEAHANLSGAYLRDANLSGAYLSDAYLSGANLSGAYLRDANLSGAYLRDANLSGAYLRDANLIGAYLRDANLSGAYLSGANLSGANLSDAYLRDANLSGAYLSGANLSGANLSDAYLSDAYLSGANLSGANLSGAIGADYAIACTRILPEGSLIGWKKCKDGLIVKLRIPEEAKRSHAFGRKCRAEFADVLAIEQRDGDGWKPAELAIAKHDGKTEYRVGQRVVPDSFSEDWMEECAPGIHFFLTRLEAEAY</sequence>
<dbReference type="AlphaFoldDB" id="A0A2W5SEE0"/>
<dbReference type="EMBL" id="QFPP01000007">
    <property type="protein sequence ID" value="PZQ77973.1"/>
    <property type="molecule type" value="Genomic_DNA"/>
</dbReference>
<name>A0A2W5SEE0_VARPD</name>
<dbReference type="Pfam" id="PF19062">
    <property type="entry name" value="DUF5758"/>
    <property type="match status" value="1"/>
</dbReference>
<dbReference type="InterPro" id="IPR043919">
    <property type="entry name" value="DUF5758"/>
</dbReference>
<dbReference type="InterPro" id="IPR051082">
    <property type="entry name" value="Pentapeptide-BTB/POZ_domain"/>
</dbReference>
<organism evidence="1 2">
    <name type="scientific">Variovorax paradoxus</name>
    <dbReference type="NCBI Taxonomy" id="34073"/>
    <lineage>
        <taxon>Bacteria</taxon>
        <taxon>Pseudomonadati</taxon>
        <taxon>Pseudomonadota</taxon>
        <taxon>Betaproteobacteria</taxon>
        <taxon>Burkholderiales</taxon>
        <taxon>Comamonadaceae</taxon>
        <taxon>Variovorax</taxon>
    </lineage>
</organism>
<dbReference type="SUPFAM" id="SSF141571">
    <property type="entry name" value="Pentapeptide repeat-like"/>
    <property type="match status" value="1"/>
</dbReference>
<evidence type="ECO:0000313" key="2">
    <source>
        <dbReference type="Proteomes" id="UP000249135"/>
    </source>
</evidence>
<reference evidence="1 2" key="1">
    <citation type="submission" date="2017-08" db="EMBL/GenBank/DDBJ databases">
        <title>Infants hospitalized years apart are colonized by the same room-sourced microbial strains.</title>
        <authorList>
            <person name="Brooks B."/>
            <person name="Olm M.R."/>
            <person name="Firek B.A."/>
            <person name="Baker R."/>
            <person name="Thomas B.C."/>
            <person name="Morowitz M.J."/>
            <person name="Banfield J.F."/>
        </authorList>
    </citation>
    <scope>NUCLEOTIDE SEQUENCE [LARGE SCALE GENOMIC DNA]</scope>
    <source>
        <strain evidence="1">S2_005_003_R2_41</strain>
    </source>
</reference>
<evidence type="ECO:0000313" key="1">
    <source>
        <dbReference type="EMBL" id="PZQ77973.1"/>
    </source>
</evidence>